<protein>
    <submittedName>
        <fullName evidence="7">His-Xaa-Ser system radical SAM maturase HxsB</fullName>
    </submittedName>
</protein>
<dbReference type="GO" id="GO:0016491">
    <property type="term" value="F:oxidoreductase activity"/>
    <property type="evidence" value="ECO:0007669"/>
    <property type="project" value="InterPro"/>
</dbReference>
<evidence type="ECO:0000313" key="7">
    <source>
        <dbReference type="EMBL" id="UYK87868.1"/>
    </source>
</evidence>
<dbReference type="InterPro" id="IPR013785">
    <property type="entry name" value="Aldolase_TIM"/>
</dbReference>
<proteinExistence type="predicted"/>
<dbReference type="AlphaFoldDB" id="A0AA46PK08"/>
<dbReference type="InterPro" id="IPR023867">
    <property type="entry name" value="Sulphatase_maturase_rSAM"/>
</dbReference>
<dbReference type="Pfam" id="PF04055">
    <property type="entry name" value="Radical_SAM"/>
    <property type="match status" value="1"/>
</dbReference>
<dbReference type="InterPro" id="IPR007197">
    <property type="entry name" value="rSAM"/>
</dbReference>
<comment type="cofactor">
    <cofactor evidence="1">
        <name>[4Fe-4S] cluster</name>
        <dbReference type="ChEBI" id="CHEBI:49883"/>
    </cofactor>
</comment>
<evidence type="ECO:0000313" key="8">
    <source>
        <dbReference type="Proteomes" id="UP001164392"/>
    </source>
</evidence>
<dbReference type="SFLD" id="SFLDG01067">
    <property type="entry name" value="SPASM/twitch_domain_containing"/>
    <property type="match status" value="1"/>
</dbReference>
<dbReference type="SUPFAM" id="SSF102114">
    <property type="entry name" value="Radical SAM enzymes"/>
    <property type="match status" value="1"/>
</dbReference>
<dbReference type="CDD" id="cd01335">
    <property type="entry name" value="Radical_SAM"/>
    <property type="match status" value="1"/>
</dbReference>
<dbReference type="PANTHER" id="PTHR43273">
    <property type="entry name" value="ANAEROBIC SULFATASE-MATURATING ENZYME HOMOLOG ASLB-RELATED"/>
    <property type="match status" value="1"/>
</dbReference>
<keyword evidence="3" id="KW-0479">Metal-binding</keyword>
<gene>
    <name evidence="7" type="primary">hxsB</name>
    <name evidence="7" type="ORF">NG824_15490</name>
</gene>
<dbReference type="SFLD" id="SFLDS00029">
    <property type="entry name" value="Radical_SAM"/>
    <property type="match status" value="1"/>
</dbReference>
<keyword evidence="5" id="KW-0411">Iron-sulfur</keyword>
<dbReference type="PANTHER" id="PTHR43273:SF8">
    <property type="entry name" value="RADICAL SAM DOMAIN PROTEIN"/>
    <property type="match status" value="1"/>
</dbReference>
<evidence type="ECO:0000256" key="5">
    <source>
        <dbReference type="ARBA" id="ARBA00023014"/>
    </source>
</evidence>
<sequence>MKFRPPHAFTGKAAPYRLLPLRFRRLPWDPKRVFVSSLAGDWMTMEHSLFRRLVEHDLPLDHPALPDLQARHMVVLDQDRSSLAPVISQFRTRKSYLFDGPALHIFVVSLRCHHTCNYCQVSRQQTSATQFDMSGQAAALAVDRLFEWPSPELTIEFQGGEPLLHFDQVRSLTEQIVARNVQEKRALRFVLASTLHDLTDSQLSFFKEHRFKLSTSLDGPEWLHNANRPRPERDSYRRTVDGIERGRAALGDDAVSALTTLTKRSLEVPRAIIDEYRKLGFHSISLRPLSPYGFAVKTRHRNGYSMSAFLDFYAQALDYLIDINCGGFQMGETYASLLLSQLLGSFAHGYVDLRSPTGAGFGAVIYDYDGQAYPSDEARMLASMGDPRFSLGRVDQSVTDWLKSPAMMQLMAGGVAEALPTCSDCAYVPLCGADPVDHFARQGDTIGHRPTSDFCQRQIGLFDLLLKRYEQASQEERAVLEQWAIQSTPSEDAKGGLHAAA</sequence>
<dbReference type="GO" id="GO:0051536">
    <property type="term" value="F:iron-sulfur cluster binding"/>
    <property type="evidence" value="ECO:0007669"/>
    <property type="project" value="UniProtKB-KW"/>
</dbReference>
<dbReference type="RefSeq" id="WP_267092684.1">
    <property type="nucleotide sequence ID" value="NZ_CP099534.1"/>
</dbReference>
<evidence type="ECO:0000259" key="6">
    <source>
        <dbReference type="PROSITE" id="PS51918"/>
    </source>
</evidence>
<name>A0AA46PK08_9XANT</name>
<organism evidence="7 8">
    <name type="scientific">Xanthomonas sacchari</name>
    <dbReference type="NCBI Taxonomy" id="56458"/>
    <lineage>
        <taxon>Bacteria</taxon>
        <taxon>Pseudomonadati</taxon>
        <taxon>Pseudomonadota</taxon>
        <taxon>Gammaproteobacteria</taxon>
        <taxon>Lysobacterales</taxon>
        <taxon>Lysobacteraceae</taxon>
        <taxon>Xanthomonas</taxon>
    </lineage>
</organism>
<keyword evidence="4" id="KW-0408">Iron</keyword>
<evidence type="ECO:0000256" key="1">
    <source>
        <dbReference type="ARBA" id="ARBA00001966"/>
    </source>
</evidence>
<dbReference type="InterPro" id="IPR058240">
    <property type="entry name" value="rSAM_sf"/>
</dbReference>
<evidence type="ECO:0000256" key="2">
    <source>
        <dbReference type="ARBA" id="ARBA00022691"/>
    </source>
</evidence>
<dbReference type="NCBIfam" id="TIGR03978">
    <property type="entry name" value="rSAM_paired_1"/>
    <property type="match status" value="1"/>
</dbReference>
<dbReference type="PROSITE" id="PS51918">
    <property type="entry name" value="RADICAL_SAM"/>
    <property type="match status" value="1"/>
</dbReference>
<keyword evidence="2" id="KW-0949">S-adenosyl-L-methionine</keyword>
<accession>A0AA46PK08</accession>
<dbReference type="EMBL" id="CP099534">
    <property type="protein sequence ID" value="UYK87868.1"/>
    <property type="molecule type" value="Genomic_DNA"/>
</dbReference>
<dbReference type="SFLD" id="SFLDG01384">
    <property type="entry name" value="thioether_bond_formation_requi"/>
    <property type="match status" value="1"/>
</dbReference>
<feature type="domain" description="Radical SAM core" evidence="6">
    <location>
        <begin position="98"/>
        <end position="329"/>
    </location>
</feature>
<dbReference type="SFLD" id="SFLDG01386">
    <property type="entry name" value="main_SPASM_domain-containing"/>
    <property type="match status" value="1"/>
</dbReference>
<reference evidence="7" key="1">
    <citation type="submission" date="2022-06" db="EMBL/GenBank/DDBJ databases">
        <title>Dynamics of rice microbiomes reveals core vertical transmitted seed endophytes.</title>
        <authorList>
            <person name="Liao K."/>
            <person name="Zhang X."/>
        </authorList>
    </citation>
    <scope>NUCLEOTIDE SEQUENCE</scope>
    <source>
        <strain evidence="7">JR3-14</strain>
    </source>
</reference>
<dbReference type="Gene3D" id="3.20.20.70">
    <property type="entry name" value="Aldolase class I"/>
    <property type="match status" value="1"/>
</dbReference>
<dbReference type="Proteomes" id="UP001164392">
    <property type="component" value="Chromosome"/>
</dbReference>
<dbReference type="GO" id="GO:0046872">
    <property type="term" value="F:metal ion binding"/>
    <property type="evidence" value="ECO:0007669"/>
    <property type="project" value="UniProtKB-KW"/>
</dbReference>
<dbReference type="InterPro" id="IPR024023">
    <property type="entry name" value="rSAM_paired_HxsB"/>
</dbReference>
<evidence type="ECO:0000256" key="4">
    <source>
        <dbReference type="ARBA" id="ARBA00023004"/>
    </source>
</evidence>
<evidence type="ECO:0000256" key="3">
    <source>
        <dbReference type="ARBA" id="ARBA00022723"/>
    </source>
</evidence>